<dbReference type="PANTHER" id="PTHR13392:SF14">
    <property type="entry name" value="ATAXIN-1-LIKE"/>
    <property type="match status" value="1"/>
</dbReference>
<evidence type="ECO:0000256" key="2">
    <source>
        <dbReference type="ARBA" id="ARBA00022491"/>
    </source>
</evidence>
<organism evidence="9 10">
    <name type="scientific">Aldrovandia affinis</name>
    <dbReference type="NCBI Taxonomy" id="143900"/>
    <lineage>
        <taxon>Eukaryota</taxon>
        <taxon>Metazoa</taxon>
        <taxon>Chordata</taxon>
        <taxon>Craniata</taxon>
        <taxon>Vertebrata</taxon>
        <taxon>Euteleostomi</taxon>
        <taxon>Actinopterygii</taxon>
        <taxon>Neopterygii</taxon>
        <taxon>Teleostei</taxon>
        <taxon>Notacanthiformes</taxon>
        <taxon>Halosauridae</taxon>
        <taxon>Aldrovandia</taxon>
    </lineage>
</organism>
<dbReference type="GO" id="GO:0005634">
    <property type="term" value="C:nucleus"/>
    <property type="evidence" value="ECO:0007669"/>
    <property type="project" value="UniProtKB-SubCell"/>
</dbReference>
<dbReference type="InterPro" id="IPR003652">
    <property type="entry name" value="Ataxin_AXH_dom"/>
</dbReference>
<comment type="caution">
    <text evidence="9">The sequence shown here is derived from an EMBL/GenBank/DDBJ whole genome shotgun (WGS) entry which is preliminary data.</text>
</comment>
<feature type="compositionally biased region" description="Basic and acidic residues" evidence="7">
    <location>
        <begin position="285"/>
        <end position="296"/>
    </location>
</feature>
<protein>
    <recommendedName>
        <fullName evidence="8">AXH domain-containing protein</fullName>
    </recommendedName>
</protein>
<feature type="region of interest" description="Disordered" evidence="7">
    <location>
        <begin position="186"/>
        <end position="212"/>
    </location>
</feature>
<keyword evidence="3" id="KW-0805">Transcription regulation</keyword>
<dbReference type="GO" id="GO:0003723">
    <property type="term" value="F:RNA binding"/>
    <property type="evidence" value="ECO:0007669"/>
    <property type="project" value="InterPro"/>
</dbReference>
<evidence type="ECO:0000259" key="8">
    <source>
        <dbReference type="PROSITE" id="PS51148"/>
    </source>
</evidence>
<name>A0AAD7SUG6_9TELE</name>
<reference evidence="9" key="1">
    <citation type="journal article" date="2023" name="Science">
        <title>Genome structures resolve the early diversification of teleost fishes.</title>
        <authorList>
            <person name="Parey E."/>
            <person name="Louis A."/>
            <person name="Montfort J."/>
            <person name="Bouchez O."/>
            <person name="Roques C."/>
            <person name="Iampietro C."/>
            <person name="Lluch J."/>
            <person name="Castinel A."/>
            <person name="Donnadieu C."/>
            <person name="Desvignes T."/>
            <person name="Floi Bucao C."/>
            <person name="Jouanno E."/>
            <person name="Wen M."/>
            <person name="Mejri S."/>
            <person name="Dirks R."/>
            <person name="Jansen H."/>
            <person name="Henkel C."/>
            <person name="Chen W.J."/>
            <person name="Zahm M."/>
            <person name="Cabau C."/>
            <person name="Klopp C."/>
            <person name="Thompson A.W."/>
            <person name="Robinson-Rechavi M."/>
            <person name="Braasch I."/>
            <person name="Lecointre G."/>
            <person name="Bobe J."/>
            <person name="Postlethwait J.H."/>
            <person name="Berthelot C."/>
            <person name="Roest Crollius H."/>
            <person name="Guiguen Y."/>
        </authorList>
    </citation>
    <scope>NUCLEOTIDE SEQUENCE</scope>
    <source>
        <strain evidence="9">NC1722</strain>
    </source>
</reference>
<comment type="subcellular location">
    <subcellularLocation>
        <location evidence="1">Nucleus</location>
    </subcellularLocation>
</comment>
<feature type="region of interest" description="Disordered" evidence="7">
    <location>
        <begin position="312"/>
        <end position="371"/>
    </location>
</feature>
<feature type="compositionally biased region" description="Basic and acidic residues" evidence="7">
    <location>
        <begin position="85"/>
        <end position="99"/>
    </location>
</feature>
<feature type="compositionally biased region" description="Pro residues" evidence="7">
    <location>
        <begin position="657"/>
        <end position="671"/>
    </location>
</feature>
<evidence type="ECO:0000256" key="3">
    <source>
        <dbReference type="ARBA" id="ARBA00023015"/>
    </source>
</evidence>
<evidence type="ECO:0000256" key="6">
    <source>
        <dbReference type="ARBA" id="ARBA00023242"/>
    </source>
</evidence>
<dbReference type="SMART" id="SM00536">
    <property type="entry name" value="AXH"/>
    <property type="match status" value="1"/>
</dbReference>
<feature type="region of interest" description="Disordered" evidence="7">
    <location>
        <begin position="48"/>
        <end position="155"/>
    </location>
</feature>
<evidence type="ECO:0000256" key="4">
    <source>
        <dbReference type="ARBA" id="ARBA00023125"/>
    </source>
</evidence>
<evidence type="ECO:0000256" key="1">
    <source>
        <dbReference type="ARBA" id="ARBA00004123"/>
    </source>
</evidence>
<dbReference type="GO" id="GO:0000122">
    <property type="term" value="P:negative regulation of transcription by RNA polymerase II"/>
    <property type="evidence" value="ECO:0007669"/>
    <property type="project" value="TreeGrafter"/>
</dbReference>
<keyword evidence="5" id="KW-0804">Transcription</keyword>
<feature type="compositionally biased region" description="Basic residues" evidence="7">
    <location>
        <begin position="48"/>
        <end position="64"/>
    </location>
</feature>
<keyword evidence="6" id="KW-0539">Nucleus</keyword>
<dbReference type="Proteomes" id="UP001221898">
    <property type="component" value="Unassembled WGS sequence"/>
</dbReference>
<gene>
    <name evidence="9" type="ORF">AAFF_G00240280</name>
</gene>
<dbReference type="SUPFAM" id="SSF102031">
    <property type="entry name" value="AXH domain"/>
    <property type="match status" value="1"/>
</dbReference>
<evidence type="ECO:0000313" key="9">
    <source>
        <dbReference type="EMBL" id="KAJ8409007.1"/>
    </source>
</evidence>
<dbReference type="PANTHER" id="PTHR13392">
    <property type="entry name" value="ATAXIN 1"/>
    <property type="match status" value="1"/>
</dbReference>
<dbReference type="InterPro" id="IPR043404">
    <property type="entry name" value="ATAXIN1-like"/>
</dbReference>
<dbReference type="GO" id="GO:0003677">
    <property type="term" value="F:DNA binding"/>
    <property type="evidence" value="ECO:0007669"/>
    <property type="project" value="UniProtKB-KW"/>
</dbReference>
<evidence type="ECO:0000256" key="5">
    <source>
        <dbReference type="ARBA" id="ARBA00023163"/>
    </source>
</evidence>
<evidence type="ECO:0000256" key="7">
    <source>
        <dbReference type="SAM" id="MobiDB-lite"/>
    </source>
</evidence>
<accession>A0AAD7SUG6</accession>
<feature type="region of interest" description="Disordered" evidence="7">
    <location>
        <begin position="654"/>
        <end position="697"/>
    </location>
</feature>
<feature type="domain" description="AXH" evidence="8">
    <location>
        <begin position="494"/>
        <end position="625"/>
    </location>
</feature>
<dbReference type="EMBL" id="JAINUG010000032">
    <property type="protein sequence ID" value="KAJ8409007.1"/>
    <property type="molecule type" value="Genomic_DNA"/>
</dbReference>
<proteinExistence type="predicted"/>
<feature type="region of interest" description="Disordered" evidence="7">
    <location>
        <begin position="263"/>
        <end position="296"/>
    </location>
</feature>
<dbReference type="AlphaFoldDB" id="A0AAD7SUG6"/>
<keyword evidence="2" id="KW-0678">Repressor</keyword>
<dbReference type="InterPro" id="IPR036096">
    <property type="entry name" value="Ataxin_AXH_dom_sf"/>
</dbReference>
<sequence>MCLQHCSHIKACNLERTEDLRGTPPQGNRDIGLLGVGGTFSVRRDLKRGKAALGSPRRRRRRRKEGLWVARRGVGPDTQMSSTPDRGKECLPPKKRESRQGSSDRAPADEFKPPAPLRIRQGGVRQAEIKEPADGPPPIPRYGRDLLPPPAPPPPAHKFALPWPLSYPTATPGPFSTQLGDRCSPGLPAWRDQCGRSADPSDPSGPHHSRWQRGEAAHVLPHHPAGGSAYKTHYPSDSRAMWSYFNTGKHDFPSLFSNAHLFPQPVPYPKDPRDSRRSYSAKRPNGFDRMDGRHTPMERLSATEDYLFESKVKQAGSSHTTNGKRRYQDDQRSMSGAVFKDSHGLEGPNAHSSPQEKGPCATPPNTPDARTFKVPLDALSMTGPPGEAHIYYALGPVYSGLSQPPLAYPLYSAHGQAPVLPLYGLQAETAHPVRNSQLSPLVEAIAQNNSHSPDQSPAPAPESLQPLARRVPPHVATATAATAHYSRPSSSGPALPPQPPVLLPHFARGSLIELSGGRLKRVEELQTEDFLLCADTSPEFHLSSCTVLLISPSPAPGFSHLQVLLTDRNTQELLKVLVEYPFFVRDRGWSSCCPQRTAQLYGLRCRQLSVGDVCLALTPSPSAPPRNHARGGEAGLATHCAHGRAGYEFGTQRAEMMPPPAPVPPPPPAHAPLPRDLSQGRKRRWSAPEVLGADRTP</sequence>
<keyword evidence="4" id="KW-0238">DNA-binding</keyword>
<evidence type="ECO:0000313" key="10">
    <source>
        <dbReference type="Proteomes" id="UP001221898"/>
    </source>
</evidence>
<dbReference type="Pfam" id="PF08517">
    <property type="entry name" value="AXH"/>
    <property type="match status" value="1"/>
</dbReference>
<keyword evidence="10" id="KW-1185">Reference proteome</keyword>
<dbReference type="GO" id="GO:0007399">
    <property type="term" value="P:nervous system development"/>
    <property type="evidence" value="ECO:0007669"/>
    <property type="project" value="TreeGrafter"/>
</dbReference>
<dbReference type="PROSITE" id="PS51148">
    <property type="entry name" value="AXH"/>
    <property type="match status" value="1"/>
</dbReference>